<protein>
    <submittedName>
        <fullName evidence="1">Uncharacterized protein</fullName>
    </submittedName>
</protein>
<organism evidence="1 2">
    <name type="scientific">Dendrolimus kikuchii</name>
    <dbReference type="NCBI Taxonomy" id="765133"/>
    <lineage>
        <taxon>Eukaryota</taxon>
        <taxon>Metazoa</taxon>
        <taxon>Ecdysozoa</taxon>
        <taxon>Arthropoda</taxon>
        <taxon>Hexapoda</taxon>
        <taxon>Insecta</taxon>
        <taxon>Pterygota</taxon>
        <taxon>Neoptera</taxon>
        <taxon>Endopterygota</taxon>
        <taxon>Lepidoptera</taxon>
        <taxon>Glossata</taxon>
        <taxon>Ditrysia</taxon>
        <taxon>Bombycoidea</taxon>
        <taxon>Lasiocampidae</taxon>
        <taxon>Dendrolimus</taxon>
    </lineage>
</organism>
<dbReference type="Proteomes" id="UP000824533">
    <property type="component" value="Linkage Group LG05"/>
</dbReference>
<dbReference type="EMBL" id="CM034391">
    <property type="protein sequence ID" value="KAJ0181338.1"/>
    <property type="molecule type" value="Genomic_DNA"/>
</dbReference>
<reference evidence="1 2" key="1">
    <citation type="journal article" date="2021" name="Front. Genet.">
        <title>Chromosome-Level Genome Assembly Reveals Significant Gene Expansion in the Toll and IMD Signaling Pathways of Dendrolimus kikuchii.</title>
        <authorList>
            <person name="Zhou J."/>
            <person name="Wu P."/>
            <person name="Xiong Z."/>
            <person name="Liu N."/>
            <person name="Zhao N."/>
            <person name="Ji M."/>
            <person name="Qiu Y."/>
            <person name="Yang B."/>
        </authorList>
    </citation>
    <scope>NUCLEOTIDE SEQUENCE [LARGE SCALE GENOMIC DNA]</scope>
    <source>
        <strain evidence="1">Ann1</strain>
    </source>
</reference>
<sequence length="1252" mass="141015">MECTQRLFTTQDQDNACEQQIGYLAVNGITYPIIIGHNKIGRDPQMCNLVLNMDTVSRQHALINILNEKDFTLMDLGSANKTKLRNYPGSDYERKFMTDTIQILNPYIPYPLKKGATIQFGLVQAVFNLLEDDNDLPATQVLDVPATPENFAKASKPWLNAAVTIPESPDKDDSFVIPSQPHKKPSLNNNLHFVKPSNKMLSIQPVGSNKIDNVYWKSSKKSKSFSPSCSLNILDLPPPESKKDDIYEMETQDLFGERNDEIYSAETQIPHSNVITNNISMLPPPKYDTNIHEMETQAPNPRDDEPALSVHSHKAESAIHSLDTQIILPKKLDMNNQQEIQLDLNLSDKENSDSIYNAETQSFTHKEPSLIESGSNDDSNLSKVNKKSRMTVNTSDDDLTDCEDLDLLLTQPLICKKDGDLTNTENIGKLETTTKENDIVVDNIEDQATQILDCNTTANTNNDVPFEDMLTQVLIEDIPKLTKDTSVDINQRPENFMTPFKIPLKSNSRPKKKDTTKVKEITLRDDQYYKLTQDIYDDLCSQKQQSLKTFSDTEKTKDEVLNQNNEILPCTRKHYVGEKSNPHIEAQLLSPKSTNSSSDDGVNAFVSNLSRQEVCDMIGVQVAPLQKMPNDGSDVDVTPKKSKPFAFSDSEMPSSQDIKASVSSLVQCRTETSSESESECSEDQNTPVLFRPKKKPKIDAKKDLTKSFDIHALPSRVMIRNRKEICDERVDTQIIQENIIRLKNKSEKKKDHKESTKDTNATKSKNDNDNKSNKSTKKENKDTSNKKDKKSNINIRQLNENTSTSARNYVNKTISKIETECDTHDSKKEPRKTGMKCNVNTNAVLASDNDDTLSRNKGSTKSEGGMQYSKYKKSVHKNEVMSNSDAASTSKNSDTLSKQKSQNKSVGDTQYSKHKKPDNKMEVKSNLDATSESKSSVTRRTRSTRQQKLEVEQTSKSISPERNTSRKSQRKKIDTKRYSPTTDKETEVRRSKRQRTIKEYQPVKELKSILKNTDQSTVYNVSSELNIDCSKNLKRSVETDIEGPSSKRSRGVHANSSSIRSTPVRGIKTHYVLFTAFPSEPVRHKLETLGAKVVSDVKECTVVITIQLRRTFKLLCAVGLGKPIVGPNWVQACVDTNMIVDPWLYLMQDEEYEKKFQFSLARTLKGNRNFLKGYNISSTPSVIPPPNEMKLIVECSGGTWQEGGAKWVCVSCKADMHLWPAIRKRGATIVTAEFVLGGALRQRLDIAGNAFK</sequence>
<proteinExistence type="predicted"/>
<evidence type="ECO:0000313" key="1">
    <source>
        <dbReference type="EMBL" id="KAJ0181338.1"/>
    </source>
</evidence>
<gene>
    <name evidence="1" type="ORF">K1T71_003423</name>
</gene>
<evidence type="ECO:0000313" key="2">
    <source>
        <dbReference type="Proteomes" id="UP000824533"/>
    </source>
</evidence>
<accession>A0ACC1DBM7</accession>
<comment type="caution">
    <text evidence="1">The sequence shown here is derived from an EMBL/GenBank/DDBJ whole genome shotgun (WGS) entry which is preliminary data.</text>
</comment>
<keyword evidence="2" id="KW-1185">Reference proteome</keyword>
<name>A0ACC1DBM7_9NEOP</name>